<keyword evidence="2" id="KW-1185">Reference proteome</keyword>
<dbReference type="Proteomes" id="UP001234297">
    <property type="component" value="Chromosome 7"/>
</dbReference>
<evidence type="ECO:0000313" key="2">
    <source>
        <dbReference type="Proteomes" id="UP001234297"/>
    </source>
</evidence>
<accession>A0ACC2LBF1</accession>
<evidence type="ECO:0000313" key="1">
    <source>
        <dbReference type="EMBL" id="KAJ8630403.1"/>
    </source>
</evidence>
<organism evidence="1 2">
    <name type="scientific">Persea americana</name>
    <name type="common">Avocado</name>
    <dbReference type="NCBI Taxonomy" id="3435"/>
    <lineage>
        <taxon>Eukaryota</taxon>
        <taxon>Viridiplantae</taxon>
        <taxon>Streptophyta</taxon>
        <taxon>Embryophyta</taxon>
        <taxon>Tracheophyta</taxon>
        <taxon>Spermatophyta</taxon>
        <taxon>Magnoliopsida</taxon>
        <taxon>Magnoliidae</taxon>
        <taxon>Laurales</taxon>
        <taxon>Lauraceae</taxon>
        <taxon>Persea</taxon>
    </lineage>
</organism>
<protein>
    <submittedName>
        <fullName evidence="1">Uncharacterized protein</fullName>
    </submittedName>
</protein>
<dbReference type="EMBL" id="CM056815">
    <property type="protein sequence ID" value="KAJ8630403.1"/>
    <property type="molecule type" value="Genomic_DNA"/>
</dbReference>
<proteinExistence type="predicted"/>
<reference evidence="1 2" key="1">
    <citation type="journal article" date="2022" name="Hortic Res">
        <title>A haplotype resolved chromosomal level avocado genome allows analysis of novel avocado genes.</title>
        <authorList>
            <person name="Nath O."/>
            <person name="Fletcher S.J."/>
            <person name="Hayward A."/>
            <person name="Shaw L.M."/>
            <person name="Masouleh A.K."/>
            <person name="Furtado A."/>
            <person name="Henry R.J."/>
            <person name="Mitter N."/>
        </authorList>
    </citation>
    <scope>NUCLEOTIDE SEQUENCE [LARGE SCALE GENOMIC DNA]</scope>
    <source>
        <strain evidence="2">cv. Hass</strain>
    </source>
</reference>
<comment type="caution">
    <text evidence="1">The sequence shown here is derived from an EMBL/GenBank/DDBJ whole genome shotgun (WGS) entry which is preliminary data.</text>
</comment>
<name>A0ACC2LBF1_PERAE</name>
<sequence>MFDTVCLGPYLALEFGCLGKANGDDMELNTTVLFLSSSLVPIENNNQIGILCAFLEHQQVVSSLAIVKSSRTLKSRTKDLGLEVIVIGDDLTKKKTIWVSVAWKPATARVLVALMSLDSSLGGHLHRRKSSQALRFSSVTEQNA</sequence>
<gene>
    <name evidence="1" type="ORF">MRB53_023726</name>
</gene>